<evidence type="ECO:0000256" key="4">
    <source>
        <dbReference type="ARBA" id="ARBA00022729"/>
    </source>
</evidence>
<sequence length="625" mass="69574">MISRTVTLATLLLSVASAFYLPGIAPTEYEEAAPMSILANKLVSTQNVVPYDFYSLPFCAPKDPTKSSHLSVGQVLMGERAERTTYDISMRLDESCKILCTKDYDAKDIKLITSRVTDDYNARLNLDNLPVIVRGTNELNEDVFELGYPVGRMDGKVACLFNHLKFTVRYHKPTGPIYNTDNDAYRVVGFEVYPMSVEHKKDADGQLTTCPVNGSITPACLTGSSASVTYTYDVEFKESPLQWATRWDPLLKANPELREIQWFSVINSLMISLFLTAMVAMILLRTVYLDFARYNNIDDEEEIQEESGWKLIHGDVFRPPALSGLLSVLVGSGAQILVQTGVTLVFALLGFLSPSFRGGLLTTMLSLWVLSSVFCGYYSARIYSGLGGTNKKSVTLGSAFLFSGSAFILFFALNFILWVSGSTGAVPFFTLLLILVMWFGISVPLNVIGAFFGYKQKAYEFPVRTNQIPREIPNSSTFSHVLFGVFSGILPFGVVFMELVFILNSIWLNKIYYFFGFLGAVFLILLVTCAEVSIVLTYLQLSKESYHWWWPAFISTASSGIYVFGYSLVFLFTQPDLQGIHVVSTMIYTGYMLLGALMFSLATGCVGFLSSFAFVRKIYASVHID</sequence>
<evidence type="ECO:0000313" key="9">
    <source>
        <dbReference type="Proteomes" id="UP000247409"/>
    </source>
</evidence>
<evidence type="ECO:0000256" key="7">
    <source>
        <dbReference type="RuleBase" id="RU363079"/>
    </source>
</evidence>
<feature type="transmembrane region" description="Helical" evidence="7">
    <location>
        <begin position="548"/>
        <end position="572"/>
    </location>
</feature>
<feature type="transmembrane region" description="Helical" evidence="7">
    <location>
        <begin position="592"/>
        <end position="615"/>
    </location>
</feature>
<dbReference type="InterPro" id="IPR004240">
    <property type="entry name" value="EMP70"/>
</dbReference>
<dbReference type="Pfam" id="PF02990">
    <property type="entry name" value="EMP70"/>
    <property type="match status" value="1"/>
</dbReference>
<feature type="transmembrane region" description="Helical" evidence="7">
    <location>
        <begin position="425"/>
        <end position="454"/>
    </location>
</feature>
<evidence type="ECO:0000256" key="2">
    <source>
        <dbReference type="ARBA" id="ARBA00005227"/>
    </source>
</evidence>
<feature type="chain" id="PRO_5015801705" description="Transmembrane 9 superfamily member" evidence="7">
    <location>
        <begin position="19"/>
        <end position="625"/>
    </location>
</feature>
<feature type="signal peptide" evidence="7">
    <location>
        <begin position="1"/>
        <end position="18"/>
    </location>
</feature>
<evidence type="ECO:0000256" key="3">
    <source>
        <dbReference type="ARBA" id="ARBA00022692"/>
    </source>
</evidence>
<reference evidence="8 9" key="1">
    <citation type="journal article" date="2018" name="Mol. Biol. Evol.">
        <title>Analysis of the draft genome of the red seaweed Gracilariopsis chorda provides insights into genome size evolution in Rhodophyta.</title>
        <authorList>
            <person name="Lee J."/>
            <person name="Yang E.C."/>
            <person name="Graf L."/>
            <person name="Yang J.H."/>
            <person name="Qiu H."/>
            <person name="Zel Zion U."/>
            <person name="Chan C.X."/>
            <person name="Stephens T.G."/>
            <person name="Weber A.P.M."/>
            <person name="Boo G.H."/>
            <person name="Boo S.M."/>
            <person name="Kim K.M."/>
            <person name="Shin Y."/>
            <person name="Jung M."/>
            <person name="Lee S.J."/>
            <person name="Yim H.S."/>
            <person name="Lee J.H."/>
            <person name="Bhattacharya D."/>
            <person name="Yoon H.S."/>
        </authorList>
    </citation>
    <scope>NUCLEOTIDE SEQUENCE [LARGE SCALE GENOMIC DNA]</scope>
    <source>
        <strain evidence="8 9">SKKU-2015</strain>
        <tissue evidence="8">Whole body</tissue>
    </source>
</reference>
<accession>A0A2V3IQM3</accession>
<feature type="transmembrane region" description="Helical" evidence="7">
    <location>
        <begin position="262"/>
        <end position="284"/>
    </location>
</feature>
<proteinExistence type="inferred from homology"/>
<feature type="transmembrane region" description="Helical" evidence="7">
    <location>
        <begin position="358"/>
        <end position="378"/>
    </location>
</feature>
<dbReference type="OrthoDB" id="1666796at2759"/>
<keyword evidence="5 7" id="KW-1133">Transmembrane helix</keyword>
<evidence type="ECO:0000256" key="1">
    <source>
        <dbReference type="ARBA" id="ARBA00004141"/>
    </source>
</evidence>
<dbReference type="EMBL" id="NBIV01000092">
    <property type="protein sequence ID" value="PXF44383.1"/>
    <property type="molecule type" value="Genomic_DNA"/>
</dbReference>
<feature type="transmembrane region" description="Helical" evidence="7">
    <location>
        <begin position="513"/>
        <end position="536"/>
    </location>
</feature>
<keyword evidence="6 7" id="KW-0472">Membrane</keyword>
<evidence type="ECO:0000256" key="6">
    <source>
        <dbReference type="ARBA" id="ARBA00023136"/>
    </source>
</evidence>
<keyword evidence="9" id="KW-1185">Reference proteome</keyword>
<organism evidence="8 9">
    <name type="scientific">Gracilariopsis chorda</name>
    <dbReference type="NCBI Taxonomy" id="448386"/>
    <lineage>
        <taxon>Eukaryota</taxon>
        <taxon>Rhodophyta</taxon>
        <taxon>Florideophyceae</taxon>
        <taxon>Rhodymeniophycidae</taxon>
        <taxon>Gracilariales</taxon>
        <taxon>Gracilariaceae</taxon>
        <taxon>Gracilariopsis</taxon>
    </lineage>
</organism>
<gene>
    <name evidence="8" type="ORF">BWQ96_05826</name>
</gene>
<feature type="transmembrane region" description="Helical" evidence="7">
    <location>
        <begin position="325"/>
        <end position="352"/>
    </location>
</feature>
<dbReference type="AlphaFoldDB" id="A0A2V3IQM3"/>
<dbReference type="GO" id="GO:0072657">
    <property type="term" value="P:protein localization to membrane"/>
    <property type="evidence" value="ECO:0007669"/>
    <property type="project" value="TreeGrafter"/>
</dbReference>
<comment type="subcellular location">
    <subcellularLocation>
        <location evidence="1">Membrane</location>
        <topology evidence="1">Multi-pass membrane protein</topology>
    </subcellularLocation>
</comment>
<dbReference type="GO" id="GO:0005737">
    <property type="term" value="C:cytoplasm"/>
    <property type="evidence" value="ECO:0007669"/>
    <property type="project" value="UniProtKB-ARBA"/>
</dbReference>
<keyword evidence="3 7" id="KW-0812">Transmembrane</keyword>
<protein>
    <recommendedName>
        <fullName evidence="7">Transmembrane 9 superfamily member</fullName>
    </recommendedName>
</protein>
<dbReference type="PANTHER" id="PTHR10766:SF111">
    <property type="entry name" value="TRANSMEMBRANE 9 SUPERFAMILY MEMBER 2"/>
    <property type="match status" value="1"/>
</dbReference>
<comment type="similarity">
    <text evidence="2 7">Belongs to the nonaspanin (TM9SF) (TC 9.A.2) family.</text>
</comment>
<feature type="transmembrane region" description="Helical" evidence="7">
    <location>
        <begin position="481"/>
        <end position="507"/>
    </location>
</feature>
<evidence type="ECO:0000256" key="5">
    <source>
        <dbReference type="ARBA" id="ARBA00022989"/>
    </source>
</evidence>
<feature type="transmembrane region" description="Helical" evidence="7">
    <location>
        <begin position="399"/>
        <end position="419"/>
    </location>
</feature>
<dbReference type="Proteomes" id="UP000247409">
    <property type="component" value="Unassembled WGS sequence"/>
</dbReference>
<dbReference type="GO" id="GO:0016020">
    <property type="term" value="C:membrane"/>
    <property type="evidence" value="ECO:0007669"/>
    <property type="project" value="UniProtKB-SubCell"/>
</dbReference>
<keyword evidence="4 7" id="KW-0732">Signal</keyword>
<name>A0A2V3IQM3_9FLOR</name>
<dbReference type="PANTHER" id="PTHR10766">
    <property type="entry name" value="TRANSMEMBRANE 9 SUPERFAMILY PROTEIN"/>
    <property type="match status" value="1"/>
</dbReference>
<evidence type="ECO:0000313" key="8">
    <source>
        <dbReference type="EMBL" id="PXF44383.1"/>
    </source>
</evidence>
<comment type="caution">
    <text evidence="8">The sequence shown here is derived from an EMBL/GenBank/DDBJ whole genome shotgun (WGS) entry which is preliminary data.</text>
</comment>